<dbReference type="Proteomes" id="UP001211711">
    <property type="component" value="Unassembled WGS sequence"/>
</dbReference>
<protein>
    <submittedName>
        <fullName evidence="1">DUF29 domain-containing protein</fullName>
    </submittedName>
</protein>
<dbReference type="Pfam" id="PF01724">
    <property type="entry name" value="DUF29"/>
    <property type="match status" value="1"/>
</dbReference>
<dbReference type="RefSeq" id="WP_096571881.1">
    <property type="nucleotide sequence ID" value="NZ_JAQMTI010000088.1"/>
</dbReference>
<evidence type="ECO:0000313" key="2">
    <source>
        <dbReference type="Proteomes" id="UP001211711"/>
    </source>
</evidence>
<proteinExistence type="predicted"/>
<dbReference type="PANTHER" id="PTHR34235:SF3">
    <property type="entry name" value="SLR1203 PROTEIN"/>
    <property type="match status" value="1"/>
</dbReference>
<dbReference type="PANTHER" id="PTHR34235">
    <property type="entry name" value="SLR1203 PROTEIN-RELATED"/>
    <property type="match status" value="1"/>
</dbReference>
<reference evidence="1 2" key="1">
    <citation type="submission" date="2023-01" db="EMBL/GenBank/DDBJ databases">
        <title>Genomes from the Australian National Cyanobacteria Reference Collection.</title>
        <authorList>
            <person name="Willis A."/>
            <person name="Lee E.M.F."/>
        </authorList>
    </citation>
    <scope>NUCLEOTIDE SEQUENCE [LARGE SCALE GENOMIC DNA]</scope>
    <source>
        <strain evidence="1 2">CS-549</strain>
    </source>
</reference>
<comment type="caution">
    <text evidence="1">The sequence shown here is derived from an EMBL/GenBank/DDBJ whole genome shotgun (WGS) entry which is preliminary data.</text>
</comment>
<dbReference type="InterPro" id="IPR002636">
    <property type="entry name" value="DUF29"/>
</dbReference>
<keyword evidence="2" id="KW-1185">Reference proteome</keyword>
<organism evidence="1 2">
    <name type="scientific">Sphaerospermopsis kisseleviana CS-549</name>
    <dbReference type="NCBI Taxonomy" id="3021783"/>
    <lineage>
        <taxon>Bacteria</taxon>
        <taxon>Bacillati</taxon>
        <taxon>Cyanobacteriota</taxon>
        <taxon>Cyanophyceae</taxon>
        <taxon>Nostocales</taxon>
        <taxon>Aphanizomenonaceae</taxon>
        <taxon>Sphaerospermopsis</taxon>
        <taxon>Sphaerospermopsis kisseleviana</taxon>
    </lineage>
</organism>
<sequence length="154" mass="18004">MSNNHQLSLKTLYEQDYQLWLDGTVENLKHRNFDNLDIDLLIEEIEEMGGSLKDALENNLIVILAHLLKWKYQPEKRSGSWKASIKEHRRRVNKSIQKHPSLKNYYESIFLESYSPAVDWAIEETGLSPDIFPGKCPFTPEQVLDSEFLPFLPE</sequence>
<accession>A0ABT4ZNR1</accession>
<dbReference type="EMBL" id="JAQMTI010000088">
    <property type="protein sequence ID" value="MDB9441032.1"/>
    <property type="molecule type" value="Genomic_DNA"/>
</dbReference>
<gene>
    <name evidence="1" type="ORF">PN497_06595</name>
</gene>
<name>A0ABT4ZNR1_9CYAN</name>
<evidence type="ECO:0000313" key="1">
    <source>
        <dbReference type="EMBL" id="MDB9441032.1"/>
    </source>
</evidence>
<dbReference type="Gene3D" id="1.20.1220.20">
    <property type="entry name" value="Uncharcterised protein PF01724"/>
    <property type="match status" value="1"/>
</dbReference>